<gene>
    <name evidence="1" type="ORF">LEP1GSC050_1841</name>
</gene>
<dbReference type="STRING" id="1049789.LEP1GSC050_1841"/>
<dbReference type="AlphaFoldDB" id="T0GAE9"/>
<comment type="caution">
    <text evidence="1">The sequence shown here is derived from an EMBL/GenBank/DDBJ whole genome shotgun (WGS) entry which is preliminary data.</text>
</comment>
<accession>T0GAE9</accession>
<name>T0GAE9_9LEPT</name>
<dbReference type="Pfam" id="PF12893">
    <property type="entry name" value="Lumazine_bd_2"/>
    <property type="match status" value="1"/>
</dbReference>
<dbReference type="SUPFAM" id="SSF54427">
    <property type="entry name" value="NTF2-like"/>
    <property type="match status" value="1"/>
</dbReference>
<evidence type="ECO:0000313" key="1">
    <source>
        <dbReference type="EMBL" id="EQA43804.1"/>
    </source>
</evidence>
<dbReference type="InterPro" id="IPR032710">
    <property type="entry name" value="NTF2-like_dom_sf"/>
</dbReference>
<proteinExistence type="predicted"/>
<dbReference type="OrthoDB" id="330820at2"/>
<evidence type="ECO:0000313" key="2">
    <source>
        <dbReference type="Proteomes" id="UP000015454"/>
    </source>
</evidence>
<dbReference type="EMBL" id="AHMO02000010">
    <property type="protein sequence ID" value="EQA43804.1"/>
    <property type="molecule type" value="Genomic_DNA"/>
</dbReference>
<sequence length="130" mass="14642">MADLLSSTSDMDKAELQSLVAKFVKGGDEQNVEILDDVLHPDYRITFAFPGETKVTILNREVYLQMLRDKKLGGRKRDTTIEDISIRGNVAVVRAKLQSPVMRFNIFFSFINTGSGWKLISDLPFAEMIG</sequence>
<dbReference type="Gene3D" id="3.10.450.50">
    <property type="match status" value="1"/>
</dbReference>
<dbReference type="InterPro" id="IPR039437">
    <property type="entry name" value="FrzH/put_lumazine-bd"/>
</dbReference>
<protein>
    <submittedName>
        <fullName evidence="1">Lumazine-binding family protein</fullName>
    </submittedName>
</protein>
<reference evidence="1" key="1">
    <citation type="submission" date="2013-05" db="EMBL/GenBank/DDBJ databases">
        <authorList>
            <person name="Harkins D.M."/>
            <person name="Durkin A.S."/>
            <person name="Brinkac L.M."/>
            <person name="Haft D.H."/>
            <person name="Selengut J.D."/>
            <person name="Sanka R."/>
            <person name="DePew J."/>
            <person name="Purushe J."/>
            <person name="Hartskeerl R.A."/>
            <person name="Ahmed A."/>
            <person name="van der Linden H."/>
            <person name="Goris M.G.A."/>
            <person name="Vinetz J.M."/>
            <person name="Sutton G.G."/>
            <person name="Nierman W.C."/>
            <person name="Fouts D.E."/>
        </authorList>
    </citation>
    <scope>NUCLEOTIDE SEQUENCE [LARGE SCALE GENOMIC DNA]</scope>
    <source>
        <strain evidence="1">5399</strain>
    </source>
</reference>
<organism evidence="1 2">
    <name type="scientific">Leptospira broomii serovar Hurstbridge str. 5399</name>
    <dbReference type="NCBI Taxonomy" id="1049789"/>
    <lineage>
        <taxon>Bacteria</taxon>
        <taxon>Pseudomonadati</taxon>
        <taxon>Spirochaetota</taxon>
        <taxon>Spirochaetia</taxon>
        <taxon>Leptospirales</taxon>
        <taxon>Leptospiraceae</taxon>
        <taxon>Leptospira</taxon>
    </lineage>
</organism>
<dbReference type="RefSeq" id="WP_010568963.1">
    <property type="nucleotide sequence ID" value="NZ_AHMO02000010.1"/>
</dbReference>
<keyword evidence="2" id="KW-1185">Reference proteome</keyword>
<dbReference type="Proteomes" id="UP000015454">
    <property type="component" value="Unassembled WGS sequence"/>
</dbReference>